<comment type="caution">
    <text evidence="4">The sequence shown here is derived from an EMBL/GenBank/DDBJ whole genome shotgun (WGS) entry which is preliminary data.</text>
</comment>
<name>A0A8K0LA12_9PEZI</name>
<protein>
    <submittedName>
        <fullName evidence="4">Uncharacterized protein</fullName>
    </submittedName>
</protein>
<sequence>MVRIKHRYLLLHLLYPTPTSPSSGPPPSSSSSTSSVANLTLSLHAPTPDTLTPALLARLIRDQTSLLFGDHGAGLVASGLKVMYLSTPTSTAIVRVGRAQFRLVWAALTMVRRLPSGPGGEAGRGGRGRGHGGQRVEGGREDGKEVVVRVVRVSGTVRKCEEEVIRRGMEVVRRAKREGKEGGMGGWGIQEVERKGSVRVGIVDDEEDGEEDEDEDMGLDY</sequence>
<dbReference type="AlphaFoldDB" id="A0A8K0LA12"/>
<dbReference type="GO" id="GO:0001682">
    <property type="term" value="P:tRNA 5'-leader removal"/>
    <property type="evidence" value="ECO:0007669"/>
    <property type="project" value="InterPro"/>
</dbReference>
<dbReference type="Gene3D" id="3.30.70.3250">
    <property type="entry name" value="Ribonuclease P, Pop5 subunit"/>
    <property type="match status" value="1"/>
</dbReference>
<evidence type="ECO:0000313" key="5">
    <source>
        <dbReference type="Proteomes" id="UP000809789"/>
    </source>
</evidence>
<organism evidence="4 5">
    <name type="scientific">Elsinoe batatas</name>
    <dbReference type="NCBI Taxonomy" id="2601811"/>
    <lineage>
        <taxon>Eukaryota</taxon>
        <taxon>Fungi</taxon>
        <taxon>Dikarya</taxon>
        <taxon>Ascomycota</taxon>
        <taxon>Pezizomycotina</taxon>
        <taxon>Dothideomycetes</taxon>
        <taxon>Dothideomycetidae</taxon>
        <taxon>Myriangiales</taxon>
        <taxon>Elsinoaceae</taxon>
        <taxon>Elsinoe</taxon>
    </lineage>
</organism>
<evidence type="ECO:0000313" key="4">
    <source>
        <dbReference type="EMBL" id="KAG8628433.1"/>
    </source>
</evidence>
<evidence type="ECO:0000256" key="3">
    <source>
        <dbReference type="SAM" id="MobiDB-lite"/>
    </source>
</evidence>
<dbReference type="InterPro" id="IPR002759">
    <property type="entry name" value="Pop5/Rpp14/Rnp2-like"/>
</dbReference>
<gene>
    <name evidence="4" type="ORF">KVT40_004306</name>
</gene>
<dbReference type="EMBL" id="JAESVG020000004">
    <property type="protein sequence ID" value="KAG8628433.1"/>
    <property type="molecule type" value="Genomic_DNA"/>
</dbReference>
<feature type="region of interest" description="Disordered" evidence="3">
    <location>
        <begin position="115"/>
        <end position="141"/>
    </location>
</feature>
<dbReference type="PANTHER" id="PTHR15441:SF2">
    <property type="entry name" value="RIBONUCLEASE P_MRP PROTEIN SUBUNIT POP5"/>
    <property type="match status" value="1"/>
</dbReference>
<dbReference type="OrthoDB" id="24745at2759"/>
<feature type="region of interest" description="Disordered" evidence="3">
    <location>
        <begin position="198"/>
        <end position="221"/>
    </location>
</feature>
<dbReference type="Pfam" id="PF01900">
    <property type="entry name" value="RNase_P_Rpp14"/>
    <property type="match status" value="1"/>
</dbReference>
<dbReference type="GO" id="GO:0033204">
    <property type="term" value="F:ribonuclease P RNA binding"/>
    <property type="evidence" value="ECO:0007669"/>
    <property type="project" value="TreeGrafter"/>
</dbReference>
<keyword evidence="2" id="KW-0819">tRNA processing</keyword>
<dbReference type="SUPFAM" id="SSF160350">
    <property type="entry name" value="Rnp2-like"/>
    <property type="match status" value="1"/>
</dbReference>
<dbReference type="GO" id="GO:0000172">
    <property type="term" value="C:ribonuclease MRP complex"/>
    <property type="evidence" value="ECO:0007669"/>
    <property type="project" value="TreeGrafter"/>
</dbReference>
<proteinExistence type="inferred from homology"/>
<dbReference type="GO" id="GO:0030681">
    <property type="term" value="C:multimeric ribonuclease P complex"/>
    <property type="evidence" value="ECO:0007669"/>
    <property type="project" value="TreeGrafter"/>
</dbReference>
<comment type="similarity">
    <text evidence="1">Belongs to the eukaryotic/archaeal RNase P protein component 2 family.</text>
</comment>
<feature type="compositionally biased region" description="Acidic residues" evidence="3">
    <location>
        <begin position="203"/>
        <end position="221"/>
    </location>
</feature>
<reference evidence="4" key="1">
    <citation type="submission" date="2021-07" db="EMBL/GenBank/DDBJ databases">
        <title>Elsinoe batatas strain:CRI-CJ2 Genome sequencing and assembly.</title>
        <authorList>
            <person name="Huang L."/>
        </authorList>
    </citation>
    <scope>NUCLEOTIDE SEQUENCE</scope>
    <source>
        <strain evidence="4">CRI-CJ2</strain>
    </source>
</reference>
<evidence type="ECO:0000256" key="2">
    <source>
        <dbReference type="ARBA" id="ARBA00022694"/>
    </source>
</evidence>
<dbReference type="GO" id="GO:0005730">
    <property type="term" value="C:nucleolus"/>
    <property type="evidence" value="ECO:0007669"/>
    <property type="project" value="TreeGrafter"/>
</dbReference>
<keyword evidence="5" id="KW-1185">Reference proteome</keyword>
<dbReference type="PANTHER" id="PTHR15441">
    <property type="entry name" value="RIBONUCLEASE P PROTEIN SUBUNIT P14"/>
    <property type="match status" value="1"/>
</dbReference>
<accession>A0A8K0LA12</accession>
<dbReference type="InterPro" id="IPR038085">
    <property type="entry name" value="Rnp2-like_sf"/>
</dbReference>
<dbReference type="Proteomes" id="UP000809789">
    <property type="component" value="Unassembled WGS sequence"/>
</dbReference>
<evidence type="ECO:0000256" key="1">
    <source>
        <dbReference type="ARBA" id="ARBA00010800"/>
    </source>
</evidence>